<dbReference type="InterPro" id="IPR016187">
    <property type="entry name" value="CTDL_fold"/>
</dbReference>
<dbReference type="InterPro" id="IPR016186">
    <property type="entry name" value="C-type_lectin-like/link_sf"/>
</dbReference>
<evidence type="ECO:0000313" key="3">
    <source>
        <dbReference type="EMBL" id="KAK3594116.1"/>
    </source>
</evidence>
<dbReference type="InterPro" id="IPR050801">
    <property type="entry name" value="Ca-Dep_Lectins_ImmuneDev"/>
</dbReference>
<dbReference type="PROSITE" id="PS50041">
    <property type="entry name" value="C_TYPE_LECTIN_2"/>
    <property type="match status" value="1"/>
</dbReference>
<sequence>MLAIRMHNRDSGEKPAIKKNETFYKTLTLGTNIFNIVRYHIGNNVSFDIIFPLYHLGETWIGATDILIEGDWVWANSGVGLSSRGYTNWLAGETNNTGENENCLGLFNTGFWNDAYCDTHLHYICEKEAALG</sequence>
<dbReference type="EMBL" id="JAEAOA010002342">
    <property type="protein sequence ID" value="KAK3594116.1"/>
    <property type="molecule type" value="Genomic_DNA"/>
</dbReference>
<feature type="domain" description="C-type lectin" evidence="2">
    <location>
        <begin position="60"/>
        <end position="126"/>
    </location>
</feature>
<gene>
    <name evidence="3" type="ORF">CHS0354_040890</name>
</gene>
<reference evidence="3" key="3">
    <citation type="submission" date="2023-05" db="EMBL/GenBank/DDBJ databases">
        <authorList>
            <person name="Smith C.H."/>
        </authorList>
    </citation>
    <scope>NUCLEOTIDE SEQUENCE</scope>
    <source>
        <strain evidence="3">CHS0354</strain>
        <tissue evidence="3">Mantle</tissue>
    </source>
</reference>
<evidence type="ECO:0000256" key="1">
    <source>
        <dbReference type="ARBA" id="ARBA00023157"/>
    </source>
</evidence>
<dbReference type="SUPFAM" id="SSF56436">
    <property type="entry name" value="C-type lectin-like"/>
    <property type="match status" value="1"/>
</dbReference>
<dbReference type="InterPro" id="IPR018378">
    <property type="entry name" value="C-type_lectin_CS"/>
</dbReference>
<keyword evidence="4" id="KW-1185">Reference proteome</keyword>
<dbReference type="Gene3D" id="3.10.100.10">
    <property type="entry name" value="Mannose-Binding Protein A, subunit A"/>
    <property type="match status" value="1"/>
</dbReference>
<dbReference type="AlphaFoldDB" id="A0AAE0SLV2"/>
<proteinExistence type="predicted"/>
<protein>
    <recommendedName>
        <fullName evidence="2">C-type lectin domain-containing protein</fullName>
    </recommendedName>
</protein>
<organism evidence="3 4">
    <name type="scientific">Potamilus streckersoni</name>
    <dbReference type="NCBI Taxonomy" id="2493646"/>
    <lineage>
        <taxon>Eukaryota</taxon>
        <taxon>Metazoa</taxon>
        <taxon>Spiralia</taxon>
        <taxon>Lophotrochozoa</taxon>
        <taxon>Mollusca</taxon>
        <taxon>Bivalvia</taxon>
        <taxon>Autobranchia</taxon>
        <taxon>Heteroconchia</taxon>
        <taxon>Palaeoheterodonta</taxon>
        <taxon>Unionida</taxon>
        <taxon>Unionoidea</taxon>
        <taxon>Unionidae</taxon>
        <taxon>Ambleminae</taxon>
        <taxon>Lampsilini</taxon>
        <taxon>Potamilus</taxon>
    </lineage>
</organism>
<dbReference type="PROSITE" id="PS00615">
    <property type="entry name" value="C_TYPE_LECTIN_1"/>
    <property type="match status" value="1"/>
</dbReference>
<dbReference type="PANTHER" id="PTHR22801">
    <property type="entry name" value="LITHOSTATHINE"/>
    <property type="match status" value="1"/>
</dbReference>
<dbReference type="Proteomes" id="UP001195483">
    <property type="component" value="Unassembled WGS sequence"/>
</dbReference>
<evidence type="ECO:0000313" key="4">
    <source>
        <dbReference type="Proteomes" id="UP001195483"/>
    </source>
</evidence>
<comment type="caution">
    <text evidence="3">The sequence shown here is derived from an EMBL/GenBank/DDBJ whole genome shotgun (WGS) entry which is preliminary data.</text>
</comment>
<accession>A0AAE0SLV2</accession>
<reference evidence="3" key="1">
    <citation type="journal article" date="2021" name="Genome Biol. Evol.">
        <title>A High-Quality Reference Genome for a Parasitic Bivalve with Doubly Uniparental Inheritance (Bivalvia: Unionida).</title>
        <authorList>
            <person name="Smith C.H."/>
        </authorList>
    </citation>
    <scope>NUCLEOTIDE SEQUENCE</scope>
    <source>
        <strain evidence="3">CHS0354</strain>
    </source>
</reference>
<reference evidence="3" key="2">
    <citation type="journal article" date="2021" name="Genome Biol. Evol.">
        <title>Developing a high-quality reference genome for a parasitic bivalve with doubly uniparental inheritance (Bivalvia: Unionida).</title>
        <authorList>
            <person name="Smith C.H."/>
        </authorList>
    </citation>
    <scope>NUCLEOTIDE SEQUENCE</scope>
    <source>
        <strain evidence="3">CHS0354</strain>
        <tissue evidence="3">Mantle</tissue>
    </source>
</reference>
<dbReference type="Pfam" id="PF00059">
    <property type="entry name" value="Lectin_C"/>
    <property type="match status" value="1"/>
</dbReference>
<dbReference type="InterPro" id="IPR001304">
    <property type="entry name" value="C-type_lectin-like"/>
</dbReference>
<dbReference type="PANTHER" id="PTHR22801:SF63">
    <property type="entry name" value="C-TYPE LECTIN DOMAIN-CONTAINING PROTEIN"/>
    <property type="match status" value="1"/>
</dbReference>
<keyword evidence="1" id="KW-1015">Disulfide bond</keyword>
<name>A0AAE0SLV2_9BIVA</name>
<evidence type="ECO:0000259" key="2">
    <source>
        <dbReference type="PROSITE" id="PS50041"/>
    </source>
</evidence>